<accession>A0AAV3UH33</accession>
<dbReference type="InterPro" id="IPR006059">
    <property type="entry name" value="SBP"/>
</dbReference>
<sequence length="333" mass="37301">MAGCLGSGGSGGKPNVLRLGTWGGTWQDLMIKAVVKPYKKETGINAEYVLGDNTDRLNKIIAQKKKPPVDVSQQDGSGLVRGSNAGLWKRLDPELVPMLDKIPDNFKSDDWVMQIFAASGLLYNQKKIDSKPTSWDAYLDPKYKGKVGLFTEDPTHDLLAFSLAKTQGESFKEIDKAFEMYEKVVKDMNPEFITSSEEYGKLFAQEKIVLGRYWSARAAQWQSEGKPVTSSIPKSGAMTTNFGNAIPKNIPDNKAKWAGKFIDYTLREQAAKVVAEEMYYTNPNPDTRYPDSVTDKLVNSSDLEKLNVPDFDWIAKNRSSWRERANKIINKHG</sequence>
<proteinExistence type="predicted"/>
<name>A0AAV3UH33_9EURY</name>
<dbReference type="GO" id="GO:0030975">
    <property type="term" value="F:thiamine binding"/>
    <property type="evidence" value="ECO:0007669"/>
    <property type="project" value="TreeGrafter"/>
</dbReference>
<dbReference type="PANTHER" id="PTHR30006">
    <property type="entry name" value="THIAMINE-BINDING PERIPLASMIC PROTEIN-RELATED"/>
    <property type="match status" value="1"/>
</dbReference>
<comment type="caution">
    <text evidence="2">The sequence shown here is derived from an EMBL/GenBank/DDBJ whole genome shotgun (WGS) entry which is preliminary data.</text>
</comment>
<reference evidence="2 3" key="1">
    <citation type="journal article" date="2019" name="Int. J. Syst. Evol. Microbiol.">
        <title>The Global Catalogue of Microorganisms (GCM) 10K type strain sequencing project: providing services to taxonomists for standard genome sequencing and annotation.</title>
        <authorList>
            <consortium name="The Broad Institute Genomics Platform"/>
            <consortium name="The Broad Institute Genome Sequencing Center for Infectious Disease"/>
            <person name="Wu L."/>
            <person name="Ma J."/>
        </authorList>
    </citation>
    <scope>NUCLEOTIDE SEQUENCE [LARGE SCALE GENOMIC DNA]</scope>
    <source>
        <strain evidence="2 3">JCM 17504</strain>
    </source>
</reference>
<dbReference type="GO" id="GO:0015888">
    <property type="term" value="P:thiamine transport"/>
    <property type="evidence" value="ECO:0007669"/>
    <property type="project" value="TreeGrafter"/>
</dbReference>
<dbReference type="Proteomes" id="UP001501729">
    <property type="component" value="Unassembled WGS sequence"/>
</dbReference>
<dbReference type="Gene3D" id="3.40.190.10">
    <property type="entry name" value="Periplasmic binding protein-like II"/>
    <property type="match status" value="2"/>
</dbReference>
<dbReference type="PANTHER" id="PTHR30006:SF2">
    <property type="entry name" value="ABC TRANSPORTER SUBSTRATE-BINDING PROTEIN"/>
    <property type="match status" value="1"/>
</dbReference>
<dbReference type="GO" id="GO:0030976">
    <property type="term" value="F:thiamine pyrophosphate binding"/>
    <property type="evidence" value="ECO:0007669"/>
    <property type="project" value="TreeGrafter"/>
</dbReference>
<evidence type="ECO:0000256" key="1">
    <source>
        <dbReference type="ARBA" id="ARBA00022729"/>
    </source>
</evidence>
<evidence type="ECO:0000313" key="3">
    <source>
        <dbReference type="Proteomes" id="UP001501729"/>
    </source>
</evidence>
<dbReference type="Pfam" id="PF13416">
    <property type="entry name" value="SBP_bac_8"/>
    <property type="match status" value="1"/>
</dbReference>
<evidence type="ECO:0000313" key="2">
    <source>
        <dbReference type="EMBL" id="GAA5049764.1"/>
    </source>
</evidence>
<dbReference type="SUPFAM" id="SSF53850">
    <property type="entry name" value="Periplasmic binding protein-like II"/>
    <property type="match status" value="1"/>
</dbReference>
<dbReference type="EMBL" id="BAABKX010000007">
    <property type="protein sequence ID" value="GAA5049764.1"/>
    <property type="molecule type" value="Genomic_DNA"/>
</dbReference>
<keyword evidence="1" id="KW-0732">Signal</keyword>
<dbReference type="AlphaFoldDB" id="A0AAV3UH33"/>
<protein>
    <recommendedName>
        <fullName evidence="4">Spermidine/putrescine transport system substrate-binding protein</fullName>
    </recommendedName>
</protein>
<evidence type="ECO:0008006" key="4">
    <source>
        <dbReference type="Google" id="ProtNLM"/>
    </source>
</evidence>
<gene>
    <name evidence="2" type="ORF">GCM10025751_22950</name>
</gene>
<keyword evidence="3" id="KW-1185">Reference proteome</keyword>
<organism evidence="2 3">
    <name type="scientific">Haladaptatus pallidirubidus</name>
    <dbReference type="NCBI Taxonomy" id="1008152"/>
    <lineage>
        <taxon>Archaea</taxon>
        <taxon>Methanobacteriati</taxon>
        <taxon>Methanobacteriota</taxon>
        <taxon>Stenosarchaea group</taxon>
        <taxon>Halobacteria</taxon>
        <taxon>Halobacteriales</taxon>
        <taxon>Haladaptataceae</taxon>
        <taxon>Haladaptatus</taxon>
    </lineage>
</organism>